<organism evidence="7 8">
    <name type="scientific">Clostridium cavendishii DSM 21758</name>
    <dbReference type="NCBI Taxonomy" id="1121302"/>
    <lineage>
        <taxon>Bacteria</taxon>
        <taxon>Bacillati</taxon>
        <taxon>Bacillota</taxon>
        <taxon>Clostridia</taxon>
        <taxon>Eubacteriales</taxon>
        <taxon>Clostridiaceae</taxon>
        <taxon>Clostridium</taxon>
    </lineage>
</organism>
<dbReference type="STRING" id="1121302.SAMN02745163_00394"/>
<accession>A0A1M6BLI2</accession>
<dbReference type="PANTHER" id="PTHR30627">
    <property type="entry name" value="PEPTIDOGLYCAN D,D-TRANSPEPTIDASE"/>
    <property type="match status" value="1"/>
</dbReference>
<dbReference type="InterPro" id="IPR012338">
    <property type="entry name" value="Beta-lactam/transpept-like"/>
</dbReference>
<keyword evidence="3 4" id="KW-0472">Membrane</keyword>
<dbReference type="InterPro" id="IPR050515">
    <property type="entry name" value="Beta-lactam/transpept"/>
</dbReference>
<keyword evidence="4" id="KW-1133">Transmembrane helix</keyword>
<keyword evidence="8" id="KW-1185">Reference proteome</keyword>
<dbReference type="InterPro" id="IPR001460">
    <property type="entry name" value="PCN-bd_Tpept"/>
</dbReference>
<evidence type="ECO:0000259" key="5">
    <source>
        <dbReference type="Pfam" id="PF00905"/>
    </source>
</evidence>
<evidence type="ECO:0000259" key="6">
    <source>
        <dbReference type="Pfam" id="PF03717"/>
    </source>
</evidence>
<evidence type="ECO:0000256" key="3">
    <source>
        <dbReference type="ARBA" id="ARBA00023136"/>
    </source>
</evidence>
<dbReference type="RefSeq" id="WP_072984740.1">
    <property type="nucleotide sequence ID" value="NZ_FQZB01000003.1"/>
</dbReference>
<feature type="transmembrane region" description="Helical" evidence="4">
    <location>
        <begin position="21"/>
        <end position="44"/>
    </location>
</feature>
<evidence type="ECO:0000256" key="2">
    <source>
        <dbReference type="ARBA" id="ARBA00007171"/>
    </source>
</evidence>
<evidence type="ECO:0000313" key="8">
    <source>
        <dbReference type="Proteomes" id="UP000184310"/>
    </source>
</evidence>
<evidence type="ECO:0000313" key="7">
    <source>
        <dbReference type="EMBL" id="SHI49670.1"/>
    </source>
</evidence>
<protein>
    <submittedName>
        <fullName evidence="7">Stage V sporulation protein D (Sporulation-specific penicillin-binding protein)</fullName>
    </submittedName>
</protein>
<dbReference type="AlphaFoldDB" id="A0A1M6BLI2"/>
<dbReference type="PANTHER" id="PTHR30627:SF1">
    <property type="entry name" value="PEPTIDOGLYCAN D,D-TRANSPEPTIDASE FTSI"/>
    <property type="match status" value="1"/>
</dbReference>
<feature type="domain" description="Penicillin-binding protein transpeptidase" evidence="5">
    <location>
        <begin position="271"/>
        <end position="590"/>
    </location>
</feature>
<dbReference type="GO" id="GO:0008658">
    <property type="term" value="F:penicillin binding"/>
    <property type="evidence" value="ECO:0007669"/>
    <property type="project" value="InterPro"/>
</dbReference>
<feature type="domain" description="Penicillin-binding protein dimerisation" evidence="6">
    <location>
        <begin position="63"/>
        <end position="224"/>
    </location>
</feature>
<dbReference type="OrthoDB" id="9804124at2"/>
<dbReference type="EMBL" id="FQZB01000003">
    <property type="protein sequence ID" value="SHI49670.1"/>
    <property type="molecule type" value="Genomic_DNA"/>
</dbReference>
<dbReference type="Pfam" id="PF00905">
    <property type="entry name" value="Transpeptidase"/>
    <property type="match status" value="1"/>
</dbReference>
<gene>
    <name evidence="7" type="ORF">SAMN02745163_00394</name>
</gene>
<name>A0A1M6BLI2_9CLOT</name>
<dbReference type="SUPFAM" id="SSF56519">
    <property type="entry name" value="Penicillin binding protein dimerisation domain"/>
    <property type="match status" value="1"/>
</dbReference>
<reference evidence="7 8" key="1">
    <citation type="submission" date="2016-11" db="EMBL/GenBank/DDBJ databases">
        <authorList>
            <person name="Jaros S."/>
            <person name="Januszkiewicz K."/>
            <person name="Wedrychowicz H."/>
        </authorList>
    </citation>
    <scope>NUCLEOTIDE SEQUENCE [LARGE SCALE GENOMIC DNA]</scope>
    <source>
        <strain evidence="7 8">DSM 21758</strain>
    </source>
</reference>
<evidence type="ECO:0000256" key="4">
    <source>
        <dbReference type="SAM" id="Phobius"/>
    </source>
</evidence>
<dbReference type="InterPro" id="IPR036138">
    <property type="entry name" value="PBP_dimer_sf"/>
</dbReference>
<dbReference type="SUPFAM" id="SSF56601">
    <property type="entry name" value="beta-lactamase/transpeptidase-like"/>
    <property type="match status" value="1"/>
</dbReference>
<evidence type="ECO:0000256" key="1">
    <source>
        <dbReference type="ARBA" id="ARBA00004370"/>
    </source>
</evidence>
<dbReference type="Pfam" id="PF03717">
    <property type="entry name" value="PBP_dimer"/>
    <property type="match status" value="1"/>
</dbReference>
<comment type="similarity">
    <text evidence="2">Belongs to the transpeptidase family.</text>
</comment>
<dbReference type="Proteomes" id="UP000184310">
    <property type="component" value="Unassembled WGS sequence"/>
</dbReference>
<dbReference type="GO" id="GO:0005886">
    <property type="term" value="C:plasma membrane"/>
    <property type="evidence" value="ECO:0007669"/>
    <property type="project" value="TreeGrafter"/>
</dbReference>
<dbReference type="Gene3D" id="3.40.710.10">
    <property type="entry name" value="DD-peptidase/beta-lactamase superfamily"/>
    <property type="match status" value="1"/>
</dbReference>
<proteinExistence type="inferred from homology"/>
<dbReference type="InterPro" id="IPR005311">
    <property type="entry name" value="PBP_dimer"/>
</dbReference>
<sequence length="602" mass="66029">MKKSNKKRKIIKPVITEKRMLLVNFGVVLVLISLVGRLAYIMIWKKTELTAKATEQWTSEMQIEPKRGKILDRDGKELVRSASVYRVDLDLDTLRDTYFDTEDKKKHMTPNQMASKIAPILGMKEEEVLEKLQAKLKSGAPAKSAILARRIENDVATKIKDLKILGLVVSSDTKRYYTNNNFLSHILGTTSADGKGLSGIELEYNKELTGVPGMKVSQIDAGNRENPYSTASVTNAQDGHDIVLTIDEKIQYYAEEIAQRAFTEQKAKTATVIVSNPKNGEILALANKPDFNPNKPYEGVEKFDGNSNSEKVSNMWSNWAVSTAFEPGSTFKMLTAYAGLEYGVVNEDSWFNCPGYEIVDGIRINCWKQGGHGHLNLSGILENSCNPGFMQLGKKIKKENLNECIQRFGLGKPSGVDLPGESAGVIKKTEEISNVDLANISFGQTDTVNAVQLMASVNAIANGGTLIQPHVMKEVSHVDESGKKVVDKTFDPKKQVVGKPEIAAEVRADLKNVIEKGSGKPAKVDGYSIAGKTGTSEKLGSKDKDKKIASFVGMAPAEDPNVTVMIIINEPNGEQYFGGVIAAPLAHDLFSDIFSYNESKKD</sequence>
<keyword evidence="4" id="KW-0812">Transmembrane</keyword>
<comment type="subcellular location">
    <subcellularLocation>
        <location evidence="1">Membrane</location>
    </subcellularLocation>
</comment>
<dbReference type="Gene3D" id="3.90.1310.10">
    <property type="entry name" value="Penicillin-binding protein 2a (Domain 2)"/>
    <property type="match status" value="1"/>
</dbReference>
<dbReference type="GO" id="GO:0071555">
    <property type="term" value="P:cell wall organization"/>
    <property type="evidence" value="ECO:0007669"/>
    <property type="project" value="TreeGrafter"/>
</dbReference>